<accession>A0ABY6LSU7</accession>
<keyword evidence="2" id="KW-1185">Reference proteome</keyword>
<dbReference type="InterPro" id="IPR043502">
    <property type="entry name" value="DNA/RNA_pol_sf"/>
</dbReference>
<gene>
    <name evidence="1" type="ORF">LAZ67_X001822</name>
</gene>
<reference evidence="1 2" key="1">
    <citation type="submission" date="2022-03" db="EMBL/GenBank/DDBJ databases">
        <title>A chromosomal length assembly of Cordylochernes scorpioides.</title>
        <authorList>
            <person name="Zeh D."/>
            <person name="Zeh J."/>
        </authorList>
    </citation>
    <scope>NUCLEOTIDE SEQUENCE [LARGE SCALE GENOMIC DNA]</scope>
    <source>
        <strain evidence="1">IN4F17</strain>
        <tissue evidence="1">Whole Body</tissue>
    </source>
</reference>
<name>A0ABY6LSU7_9ARAC</name>
<protein>
    <submittedName>
        <fullName evidence="1">K02A2.6-like</fullName>
    </submittedName>
</protein>
<dbReference type="SUPFAM" id="SSF56672">
    <property type="entry name" value="DNA/RNA polymerases"/>
    <property type="match status" value="1"/>
</dbReference>
<sequence>MSLKIHFLHSHLDFFPDNLGAVSDEHGERFHQDISSMEKRYQGKWSPCMLADYCWTLKKDVPQANTKVYSTSFNEHLHRLEIILQCLDKAKLRLNPKKCPFGTKRIRVFGHLVDSKGIYPDPEKIEAIAKFPTPKSITDVRSFIGLCSYYRRFIENFAEKAAPLHEVLKKDNKFTWNSDQQDVLIP</sequence>
<dbReference type="PANTHER" id="PTHR46114:SF2">
    <property type="entry name" value="CULLIN N-TERMINAL DOMAIN-CONTAINING PROTEIN"/>
    <property type="match status" value="1"/>
</dbReference>
<proteinExistence type="predicted"/>
<evidence type="ECO:0000313" key="2">
    <source>
        <dbReference type="Proteomes" id="UP001235939"/>
    </source>
</evidence>
<evidence type="ECO:0000313" key="1">
    <source>
        <dbReference type="EMBL" id="UYV84312.1"/>
    </source>
</evidence>
<organism evidence="1 2">
    <name type="scientific">Cordylochernes scorpioides</name>
    <dbReference type="NCBI Taxonomy" id="51811"/>
    <lineage>
        <taxon>Eukaryota</taxon>
        <taxon>Metazoa</taxon>
        <taxon>Ecdysozoa</taxon>
        <taxon>Arthropoda</taxon>
        <taxon>Chelicerata</taxon>
        <taxon>Arachnida</taxon>
        <taxon>Pseudoscorpiones</taxon>
        <taxon>Cheliferoidea</taxon>
        <taxon>Chernetidae</taxon>
        <taxon>Cordylochernes</taxon>
    </lineage>
</organism>
<dbReference type="Proteomes" id="UP001235939">
    <property type="component" value="Chromosome X"/>
</dbReference>
<dbReference type="InterPro" id="IPR043128">
    <property type="entry name" value="Rev_trsase/Diguanyl_cyclase"/>
</dbReference>
<dbReference type="Gene3D" id="3.30.70.270">
    <property type="match status" value="2"/>
</dbReference>
<dbReference type="PANTHER" id="PTHR46114">
    <property type="entry name" value="APPLE DOMAIN-CONTAINING PROTEIN"/>
    <property type="match status" value="1"/>
</dbReference>
<dbReference type="EMBL" id="CP092886">
    <property type="protein sequence ID" value="UYV84312.1"/>
    <property type="molecule type" value="Genomic_DNA"/>
</dbReference>